<dbReference type="AlphaFoldDB" id="A0A8E2EQ75"/>
<accession>A0A8E2EQ75</accession>
<keyword evidence="1" id="KW-0472">Membrane</keyword>
<name>A0A8E2EQ75_9PEZI</name>
<evidence type="ECO:0000313" key="3">
    <source>
        <dbReference type="Proteomes" id="UP000250140"/>
    </source>
</evidence>
<dbReference type="Proteomes" id="UP000250140">
    <property type="component" value="Unassembled WGS sequence"/>
</dbReference>
<keyword evidence="1" id="KW-0812">Transmembrane</keyword>
<dbReference type="EMBL" id="KV750871">
    <property type="protein sequence ID" value="OCL02844.1"/>
    <property type="molecule type" value="Genomic_DNA"/>
</dbReference>
<evidence type="ECO:0000256" key="1">
    <source>
        <dbReference type="SAM" id="Phobius"/>
    </source>
</evidence>
<gene>
    <name evidence="2" type="ORF">AOQ84DRAFT_382243</name>
</gene>
<protein>
    <submittedName>
        <fullName evidence="2">Uncharacterized protein</fullName>
    </submittedName>
</protein>
<feature type="transmembrane region" description="Helical" evidence="1">
    <location>
        <begin position="6"/>
        <end position="25"/>
    </location>
</feature>
<sequence>MSWPKTGLLALSVLMQLGTYLYCFYRRMMQACKKWHRVGMQRLDRWKEIDECERETGNCRDAGTRIYSR</sequence>
<keyword evidence="3" id="KW-1185">Reference proteome</keyword>
<keyword evidence="1" id="KW-1133">Transmembrane helix</keyword>
<organism evidence="2 3">
    <name type="scientific">Glonium stellatum</name>
    <dbReference type="NCBI Taxonomy" id="574774"/>
    <lineage>
        <taxon>Eukaryota</taxon>
        <taxon>Fungi</taxon>
        <taxon>Dikarya</taxon>
        <taxon>Ascomycota</taxon>
        <taxon>Pezizomycotina</taxon>
        <taxon>Dothideomycetes</taxon>
        <taxon>Pleosporomycetidae</taxon>
        <taxon>Gloniales</taxon>
        <taxon>Gloniaceae</taxon>
        <taxon>Glonium</taxon>
    </lineage>
</organism>
<proteinExistence type="predicted"/>
<evidence type="ECO:0000313" key="2">
    <source>
        <dbReference type="EMBL" id="OCL02844.1"/>
    </source>
</evidence>
<reference evidence="2 3" key="1">
    <citation type="journal article" date="2016" name="Nat. Commun.">
        <title>Ectomycorrhizal ecology is imprinted in the genome of the dominant symbiotic fungus Cenococcum geophilum.</title>
        <authorList>
            <consortium name="DOE Joint Genome Institute"/>
            <person name="Peter M."/>
            <person name="Kohler A."/>
            <person name="Ohm R.A."/>
            <person name="Kuo A."/>
            <person name="Krutzmann J."/>
            <person name="Morin E."/>
            <person name="Arend M."/>
            <person name="Barry K.W."/>
            <person name="Binder M."/>
            <person name="Choi C."/>
            <person name="Clum A."/>
            <person name="Copeland A."/>
            <person name="Grisel N."/>
            <person name="Haridas S."/>
            <person name="Kipfer T."/>
            <person name="LaButti K."/>
            <person name="Lindquist E."/>
            <person name="Lipzen A."/>
            <person name="Maire R."/>
            <person name="Meier B."/>
            <person name="Mihaltcheva S."/>
            <person name="Molinier V."/>
            <person name="Murat C."/>
            <person name="Poggeler S."/>
            <person name="Quandt C.A."/>
            <person name="Sperisen C."/>
            <person name="Tritt A."/>
            <person name="Tisserant E."/>
            <person name="Crous P.W."/>
            <person name="Henrissat B."/>
            <person name="Nehls U."/>
            <person name="Egli S."/>
            <person name="Spatafora J.W."/>
            <person name="Grigoriev I.V."/>
            <person name="Martin F.M."/>
        </authorList>
    </citation>
    <scope>NUCLEOTIDE SEQUENCE [LARGE SCALE GENOMIC DNA]</scope>
    <source>
        <strain evidence="2 3">CBS 207.34</strain>
    </source>
</reference>